<feature type="non-terminal residue" evidence="2">
    <location>
        <position position="72"/>
    </location>
</feature>
<accession>A0A382LPS3</accession>
<dbReference type="AlphaFoldDB" id="A0A382LPS3"/>
<name>A0A382LPS3_9ZZZZ</name>
<dbReference type="Pfam" id="PF17773">
    <property type="entry name" value="UPF0176_N"/>
    <property type="match status" value="1"/>
</dbReference>
<reference evidence="2" key="1">
    <citation type="submission" date="2018-05" db="EMBL/GenBank/DDBJ databases">
        <authorList>
            <person name="Lanie J.A."/>
            <person name="Ng W.-L."/>
            <person name="Kazmierczak K.M."/>
            <person name="Andrzejewski T.M."/>
            <person name="Davidsen T.M."/>
            <person name="Wayne K.J."/>
            <person name="Tettelin H."/>
            <person name="Glass J.I."/>
            <person name="Rusch D."/>
            <person name="Podicherti R."/>
            <person name="Tsui H.-C.T."/>
            <person name="Winkler M.E."/>
        </authorList>
    </citation>
    <scope>NUCLEOTIDE SEQUENCE</scope>
</reference>
<dbReference type="InterPro" id="IPR040503">
    <property type="entry name" value="TRHO_N"/>
</dbReference>
<gene>
    <name evidence="2" type="ORF">METZ01_LOCUS290111</name>
</gene>
<evidence type="ECO:0000313" key="2">
    <source>
        <dbReference type="EMBL" id="SVC37257.1"/>
    </source>
</evidence>
<protein>
    <recommendedName>
        <fullName evidence="1">tRNA uridine(34) hydroxylase N-terminal domain-containing protein</fullName>
    </recommendedName>
</protein>
<feature type="domain" description="tRNA uridine(34) hydroxylase N-terminal" evidence="1">
    <location>
        <begin position="1"/>
        <end position="59"/>
    </location>
</feature>
<evidence type="ECO:0000259" key="1">
    <source>
        <dbReference type="Pfam" id="PF17773"/>
    </source>
</evidence>
<dbReference type="EMBL" id="UINC01087684">
    <property type="protein sequence ID" value="SVC37257.1"/>
    <property type="molecule type" value="Genomic_DNA"/>
</dbReference>
<organism evidence="2">
    <name type="scientific">marine metagenome</name>
    <dbReference type="NCBI Taxonomy" id="408172"/>
    <lineage>
        <taxon>unclassified sequences</taxon>
        <taxon>metagenomes</taxon>
        <taxon>ecological metagenomes</taxon>
    </lineage>
</organism>
<dbReference type="Gene3D" id="3.30.70.100">
    <property type="match status" value="1"/>
</dbReference>
<proteinExistence type="predicted"/>
<sequence length="72" mass="8220">VFGRVYVATEGINAQVSVPDWDVFLSQMNGIKELKRIPIKRALQDGHSFYKLSIKVRDELVSYGIPETSYDM</sequence>
<feature type="non-terminal residue" evidence="2">
    <location>
        <position position="1"/>
    </location>
</feature>